<keyword evidence="1" id="KW-1133">Transmembrane helix</keyword>
<comment type="caution">
    <text evidence="2">The sequence shown here is derived from an EMBL/GenBank/DDBJ whole genome shotgun (WGS) entry which is preliminary data.</text>
</comment>
<name>V6S0M3_9FLAO</name>
<dbReference type="AlphaFoldDB" id="V6S0M3"/>
<protein>
    <submittedName>
        <fullName evidence="2">Uncharacterized protein</fullName>
    </submittedName>
</protein>
<feature type="transmembrane region" description="Helical" evidence="1">
    <location>
        <begin position="73"/>
        <end position="93"/>
    </location>
</feature>
<dbReference type="STRING" id="1107311.Q767_15160"/>
<reference evidence="3" key="1">
    <citation type="submission" date="2013-09" db="EMBL/GenBank/DDBJ databases">
        <authorList>
            <person name="Zeng Z."/>
            <person name="Chen C."/>
        </authorList>
    </citation>
    <scope>NUCLEOTIDE SEQUENCE [LARGE SCALE GENOMIC DNA]</scope>
    <source>
        <strain evidence="3">DK69</strain>
    </source>
</reference>
<accession>V6S0M3</accession>
<keyword evidence="3" id="KW-1185">Reference proteome</keyword>
<proteinExistence type="predicted"/>
<reference evidence="2 3" key="2">
    <citation type="journal article" date="2015" name="Stand. Genomic Sci.">
        <title>High quality draft genomic sequence of Flavobacterium enshiense DK69(T) and comparison among Flavobacterium genomes.</title>
        <authorList>
            <person name="Zeng Z."/>
            <person name="Chen C."/>
            <person name="Du H."/>
            <person name="Wang G."/>
            <person name="Li M."/>
        </authorList>
    </citation>
    <scope>NUCLEOTIDE SEQUENCE [LARGE SCALE GENOMIC DNA]</scope>
    <source>
        <strain evidence="2 3">DK69</strain>
    </source>
</reference>
<sequence>MKLINKLFLFSILAFLLSVIPVFIFPDNIDVRSKFYQIIFEGYLSVFLFLTLLIFLIIFGLKDIRKNKWLEGVILIFFPIVLIISVGYLFLLFKGNDFGTFNKDLIVYQNTHNKELIIIQHLEENFDGIPQYRILKTSNDLNSGLRKFEKINLKEYDLINSINFSALTVNCHSIPKTLEYAQNNYKLKYCAKE</sequence>
<dbReference type="Proteomes" id="UP000030149">
    <property type="component" value="Unassembled WGS sequence"/>
</dbReference>
<dbReference type="PATRIC" id="fig|1107311.3.peg.3010"/>
<keyword evidence="1" id="KW-0812">Transmembrane</keyword>
<gene>
    <name evidence="2" type="ORF">Q767_15160</name>
</gene>
<organism evidence="2 3">
    <name type="scientific">Flavobacterium enshiense DK69</name>
    <dbReference type="NCBI Taxonomy" id="1107311"/>
    <lineage>
        <taxon>Bacteria</taxon>
        <taxon>Pseudomonadati</taxon>
        <taxon>Bacteroidota</taxon>
        <taxon>Flavobacteriia</taxon>
        <taxon>Flavobacteriales</taxon>
        <taxon>Flavobacteriaceae</taxon>
        <taxon>Flavobacterium</taxon>
    </lineage>
</organism>
<evidence type="ECO:0000313" key="3">
    <source>
        <dbReference type="Proteomes" id="UP000030149"/>
    </source>
</evidence>
<dbReference type="RefSeq" id="WP_023574995.1">
    <property type="nucleotide sequence ID" value="NZ_AVCS01000032.1"/>
</dbReference>
<dbReference type="EMBL" id="JRLZ01000021">
    <property type="protein sequence ID" value="KGO93116.1"/>
    <property type="molecule type" value="Genomic_DNA"/>
</dbReference>
<evidence type="ECO:0000313" key="2">
    <source>
        <dbReference type="EMBL" id="KGO93116.1"/>
    </source>
</evidence>
<evidence type="ECO:0000256" key="1">
    <source>
        <dbReference type="SAM" id="Phobius"/>
    </source>
</evidence>
<feature type="transmembrane region" description="Helical" evidence="1">
    <location>
        <begin position="38"/>
        <end position="61"/>
    </location>
</feature>
<keyword evidence="1" id="KW-0472">Membrane</keyword>
<feature type="transmembrane region" description="Helical" evidence="1">
    <location>
        <begin position="7"/>
        <end position="26"/>
    </location>
</feature>